<name>A0A0F9KPN2_9ZZZZ</name>
<organism evidence="1">
    <name type="scientific">marine sediment metagenome</name>
    <dbReference type="NCBI Taxonomy" id="412755"/>
    <lineage>
        <taxon>unclassified sequences</taxon>
        <taxon>metagenomes</taxon>
        <taxon>ecological metagenomes</taxon>
    </lineage>
</organism>
<accession>A0A0F9KPN2</accession>
<dbReference type="AlphaFoldDB" id="A0A0F9KPN2"/>
<proteinExistence type="predicted"/>
<comment type="caution">
    <text evidence="1">The sequence shown here is derived from an EMBL/GenBank/DDBJ whole genome shotgun (WGS) entry which is preliminary data.</text>
</comment>
<evidence type="ECO:0000313" key="1">
    <source>
        <dbReference type="EMBL" id="KKM83878.1"/>
    </source>
</evidence>
<gene>
    <name evidence="1" type="ORF">LCGC14_1304880</name>
</gene>
<reference evidence="1" key="1">
    <citation type="journal article" date="2015" name="Nature">
        <title>Complex archaea that bridge the gap between prokaryotes and eukaryotes.</title>
        <authorList>
            <person name="Spang A."/>
            <person name="Saw J.H."/>
            <person name="Jorgensen S.L."/>
            <person name="Zaremba-Niedzwiedzka K."/>
            <person name="Martijn J."/>
            <person name="Lind A.E."/>
            <person name="van Eijk R."/>
            <person name="Schleper C."/>
            <person name="Guy L."/>
            <person name="Ettema T.J."/>
        </authorList>
    </citation>
    <scope>NUCLEOTIDE SEQUENCE</scope>
</reference>
<protein>
    <submittedName>
        <fullName evidence="1">Uncharacterized protein</fullName>
    </submittedName>
</protein>
<sequence length="151" mass="17090">MRKKIVIIASVMFMVTILTLAQAGVLENMFNSIKEQISPENKQILKDAIGNSTLPKLNVSYSFTSDEVKWGAYIPNVINTQDNIHQRYWMNCTVMNETTGSCETEVRVDYSKQESADIIADIIAERLNDYAESIKSETNFSAIEIEEVDLN</sequence>
<dbReference type="EMBL" id="LAZR01007651">
    <property type="protein sequence ID" value="KKM83878.1"/>
    <property type="molecule type" value="Genomic_DNA"/>
</dbReference>